<name>A0ABN9JDX2_9RALS</name>
<organism evidence="2 3">
    <name type="scientific">Ralstonia psammae</name>
    <dbReference type="NCBI Taxonomy" id="3058598"/>
    <lineage>
        <taxon>Bacteria</taxon>
        <taxon>Pseudomonadati</taxon>
        <taxon>Pseudomonadota</taxon>
        <taxon>Betaproteobacteria</taxon>
        <taxon>Burkholderiales</taxon>
        <taxon>Burkholderiaceae</taxon>
        <taxon>Ralstonia</taxon>
    </lineage>
</organism>
<dbReference type="Proteomes" id="UP001189813">
    <property type="component" value="Unassembled WGS sequence"/>
</dbReference>
<gene>
    <name evidence="2" type="ORF">LMG19083_04745</name>
</gene>
<reference evidence="2 3" key="1">
    <citation type="submission" date="2023-07" db="EMBL/GenBank/DDBJ databases">
        <authorList>
            <person name="Peeters C."/>
        </authorList>
    </citation>
    <scope>NUCLEOTIDE SEQUENCE [LARGE SCALE GENOMIC DNA]</scope>
    <source>
        <strain evidence="2 3">LMG 19083</strain>
    </source>
</reference>
<evidence type="ECO:0000313" key="2">
    <source>
        <dbReference type="EMBL" id="CAJ0808649.1"/>
    </source>
</evidence>
<keyword evidence="3" id="KW-1185">Reference proteome</keyword>
<evidence type="ECO:0000256" key="1">
    <source>
        <dbReference type="SAM" id="Phobius"/>
    </source>
</evidence>
<accession>A0ABN9JDX2</accession>
<keyword evidence="1" id="KW-0812">Transmembrane</keyword>
<keyword evidence="1" id="KW-0472">Membrane</keyword>
<evidence type="ECO:0000313" key="3">
    <source>
        <dbReference type="Proteomes" id="UP001189813"/>
    </source>
</evidence>
<sequence length="102" mass="11245">MDEEQPDLLLLECYAAVLRIGFGQQRAHGQTTRFNTLAKSLNVLLAKLRAETARTERAVAGADAWTVWLNEMPAWMPLGVFGTGALCLYRCGYLLLTAGMVN</sequence>
<protein>
    <submittedName>
        <fullName evidence="2">Uncharacterized protein</fullName>
    </submittedName>
</protein>
<dbReference type="EMBL" id="CATZBU010000021">
    <property type="protein sequence ID" value="CAJ0808649.1"/>
    <property type="molecule type" value="Genomic_DNA"/>
</dbReference>
<proteinExistence type="predicted"/>
<feature type="transmembrane region" description="Helical" evidence="1">
    <location>
        <begin position="74"/>
        <end position="96"/>
    </location>
</feature>
<keyword evidence="1" id="KW-1133">Transmembrane helix</keyword>
<comment type="caution">
    <text evidence="2">The sequence shown here is derived from an EMBL/GenBank/DDBJ whole genome shotgun (WGS) entry which is preliminary data.</text>
</comment>